<organism evidence="2 3">
    <name type="scientific">Hadarchaeum yellowstonense</name>
    <dbReference type="NCBI Taxonomy" id="1776334"/>
    <lineage>
        <taxon>Archaea</taxon>
        <taxon>Methanobacteriati</taxon>
        <taxon>Candidatus Hadarchaeota</taxon>
        <taxon>Candidatus Hadarchaeia</taxon>
        <taxon>Candidatus Hadarchaeales</taxon>
        <taxon>Candidatus Hadarchaeaceae</taxon>
        <taxon>Candidatus Hadarchaeum</taxon>
    </lineage>
</organism>
<sequence length="143" mass="15682">MKTQTIIAAGIVVALSIIAVAVLSEGKIDIPGISGWRAEVTVETEYAWSTTKSVKIKNVTIYKGLEILSFSPLLFEEDWKLEVTSLRGENIVDRVIKGITIPWNSAQTHIVSVGLGDSPYGVTIRVRVYYSDGTLIDEDTARL</sequence>
<accession>A0A147JW39</accession>
<gene>
    <name evidence="2" type="ORF">APZ16_04505</name>
</gene>
<dbReference type="EMBL" id="LQMQ01000038">
    <property type="protein sequence ID" value="KUO40644.1"/>
    <property type="molecule type" value="Genomic_DNA"/>
</dbReference>
<reference evidence="2 3" key="1">
    <citation type="journal article" date="2016" name="Nat. Microbiol.">
        <title>Genomic inference of the metabolism of cosmopolitan subsurface Archaea, Hadesarchaea.</title>
        <authorList>
            <person name="Baker B.J."/>
            <person name="Saw J.H."/>
            <person name="Lind A.E."/>
            <person name="Lazar C.S."/>
            <person name="Hinrichs K.-U."/>
            <person name="Teske A.P."/>
            <person name="Ettema T.J."/>
        </authorList>
    </citation>
    <scope>NUCLEOTIDE SEQUENCE [LARGE SCALE GENOMIC DNA]</scope>
</reference>
<name>A0A147JW39_HADYE</name>
<evidence type="ECO:0000313" key="2">
    <source>
        <dbReference type="EMBL" id="KUO40644.1"/>
    </source>
</evidence>
<dbReference type="STRING" id="1776334.APZ16_04505"/>
<feature type="transmembrane region" description="Helical" evidence="1">
    <location>
        <begin position="6"/>
        <end position="24"/>
    </location>
</feature>
<proteinExistence type="predicted"/>
<comment type="caution">
    <text evidence="2">The sequence shown here is derived from an EMBL/GenBank/DDBJ whole genome shotgun (WGS) entry which is preliminary data.</text>
</comment>
<evidence type="ECO:0000256" key="1">
    <source>
        <dbReference type="SAM" id="Phobius"/>
    </source>
</evidence>
<evidence type="ECO:0000313" key="3">
    <source>
        <dbReference type="Proteomes" id="UP000074294"/>
    </source>
</evidence>
<keyword evidence="1" id="KW-0472">Membrane</keyword>
<keyword evidence="1" id="KW-0812">Transmembrane</keyword>
<protein>
    <submittedName>
        <fullName evidence="2">Uncharacterized protein</fullName>
    </submittedName>
</protein>
<dbReference type="AlphaFoldDB" id="A0A147JW39"/>
<keyword evidence="1" id="KW-1133">Transmembrane helix</keyword>
<dbReference type="Proteomes" id="UP000074294">
    <property type="component" value="Unassembled WGS sequence"/>
</dbReference>